<organism evidence="1 2">
    <name type="scientific">Dyella tabacisoli</name>
    <dbReference type="NCBI Taxonomy" id="2282381"/>
    <lineage>
        <taxon>Bacteria</taxon>
        <taxon>Pseudomonadati</taxon>
        <taxon>Pseudomonadota</taxon>
        <taxon>Gammaproteobacteria</taxon>
        <taxon>Lysobacterales</taxon>
        <taxon>Rhodanobacteraceae</taxon>
        <taxon>Dyella</taxon>
    </lineage>
</organism>
<gene>
    <name evidence="1" type="ORF">DVJ77_13720</name>
</gene>
<comment type="caution">
    <text evidence="1">The sequence shown here is derived from an EMBL/GenBank/DDBJ whole genome shotgun (WGS) entry which is preliminary data.</text>
</comment>
<accession>A0A369ULD8</accession>
<dbReference type="EMBL" id="QQAH01000011">
    <property type="protein sequence ID" value="RDD81341.1"/>
    <property type="molecule type" value="Genomic_DNA"/>
</dbReference>
<reference evidence="1 2" key="1">
    <citation type="submission" date="2018-07" db="EMBL/GenBank/DDBJ databases">
        <title>Dyella tabacisoli L4-6T, whole genome shotgun sequence.</title>
        <authorList>
            <person name="Zhou X.-K."/>
            <person name="Li W.-J."/>
            <person name="Duan Y.-Q."/>
        </authorList>
    </citation>
    <scope>NUCLEOTIDE SEQUENCE [LARGE SCALE GENOMIC DNA]</scope>
    <source>
        <strain evidence="1 2">L4-6</strain>
    </source>
</reference>
<sequence>MHHLSVVIELVDRHRDQPALGAAPRFRLNGLPVKPLAKPQARYALLDLAPGHYLLDVWTAAFKPYQLDFSVHDKAELSERCLQCALEPGPCYEYPAHSTLIRGRLGSAVRGEVTISADYCSVRGRPRRVQTRCARDQPYTLALPGKLASPTQVTLRFEVAGRIRQERLIAVTSGRVQQVAGVFEV</sequence>
<dbReference type="OrthoDB" id="8780237at2"/>
<evidence type="ECO:0000313" key="1">
    <source>
        <dbReference type="EMBL" id="RDD81341.1"/>
    </source>
</evidence>
<dbReference type="Proteomes" id="UP000253782">
    <property type="component" value="Unassembled WGS sequence"/>
</dbReference>
<proteinExistence type="predicted"/>
<dbReference type="AlphaFoldDB" id="A0A369ULD8"/>
<dbReference type="RefSeq" id="WP_114846054.1">
    <property type="nucleotide sequence ID" value="NZ_JBHSPE010000020.1"/>
</dbReference>
<name>A0A369ULD8_9GAMM</name>
<protein>
    <submittedName>
        <fullName evidence="1">Uncharacterized protein</fullName>
    </submittedName>
</protein>
<keyword evidence="2" id="KW-1185">Reference proteome</keyword>
<evidence type="ECO:0000313" key="2">
    <source>
        <dbReference type="Proteomes" id="UP000253782"/>
    </source>
</evidence>